<dbReference type="Pfam" id="PF04542">
    <property type="entry name" value="Sigma70_r2"/>
    <property type="match status" value="1"/>
</dbReference>
<organism evidence="7 8">
    <name type="scientific">Clostridium chauvoei</name>
    <dbReference type="NCBI Taxonomy" id="46867"/>
    <lineage>
        <taxon>Bacteria</taxon>
        <taxon>Bacillati</taxon>
        <taxon>Bacillota</taxon>
        <taxon>Clostridia</taxon>
        <taxon>Eubacteriales</taxon>
        <taxon>Clostridiaceae</taxon>
        <taxon>Clostridium</taxon>
    </lineage>
</organism>
<dbReference type="InterPro" id="IPR039425">
    <property type="entry name" value="RNA_pol_sigma-70-like"/>
</dbReference>
<dbReference type="CDD" id="cd06171">
    <property type="entry name" value="Sigma70_r4"/>
    <property type="match status" value="1"/>
</dbReference>
<sequence length="186" mass="21730">MSRRRDILKTINYSDRRVNNPEHITFLAQKGEEDAFTSLIELNATAYYRIAKGVLSSEEDVKDAIQNTIIIIYNKLYTLKNINLFKTWSIRILINECNKIYNANKKVVNLERVENISSYTINSDDEIDLYNAISTLSKDLRIPTILFYFDDLSYKEISKIISIPEGTVKSRVFRAKEKLYEILKED</sequence>
<comment type="caution">
    <text evidence="7">The sequence shown here is derived from an EMBL/GenBank/DDBJ whole genome shotgun (WGS) entry which is preliminary data.</text>
</comment>
<dbReference type="EMBL" id="JAIFTX010000024">
    <property type="protein sequence ID" value="MBX7291416.1"/>
    <property type="molecule type" value="Genomic_DNA"/>
</dbReference>
<proteinExistence type="inferred from homology"/>
<evidence type="ECO:0000256" key="2">
    <source>
        <dbReference type="ARBA" id="ARBA00023015"/>
    </source>
</evidence>
<dbReference type="Pfam" id="PF08281">
    <property type="entry name" value="Sigma70_r4_2"/>
    <property type="match status" value="1"/>
</dbReference>
<evidence type="ECO:0000313" key="7">
    <source>
        <dbReference type="EMBL" id="MBX7291416.1"/>
    </source>
</evidence>
<gene>
    <name evidence="7" type="ORF">K4H94_10385</name>
</gene>
<dbReference type="GO" id="GO:0016987">
    <property type="term" value="F:sigma factor activity"/>
    <property type="evidence" value="ECO:0007669"/>
    <property type="project" value="UniProtKB-KW"/>
</dbReference>
<keyword evidence="3" id="KW-0731">Sigma factor</keyword>
<dbReference type="NCBIfam" id="TIGR02937">
    <property type="entry name" value="sigma70-ECF"/>
    <property type="match status" value="1"/>
</dbReference>
<dbReference type="InterPro" id="IPR013324">
    <property type="entry name" value="RNA_pol_sigma_r3/r4-like"/>
</dbReference>
<evidence type="ECO:0000313" key="8">
    <source>
        <dbReference type="Proteomes" id="UP000775179"/>
    </source>
</evidence>
<dbReference type="InterPro" id="IPR036388">
    <property type="entry name" value="WH-like_DNA-bd_sf"/>
</dbReference>
<dbReference type="Gene3D" id="1.10.10.10">
    <property type="entry name" value="Winged helix-like DNA-binding domain superfamily/Winged helix DNA-binding domain"/>
    <property type="match status" value="1"/>
</dbReference>
<dbReference type="Proteomes" id="UP000775179">
    <property type="component" value="Unassembled WGS sequence"/>
</dbReference>
<dbReference type="InterPro" id="IPR007627">
    <property type="entry name" value="RNA_pol_sigma70_r2"/>
</dbReference>
<evidence type="ECO:0000259" key="5">
    <source>
        <dbReference type="Pfam" id="PF04542"/>
    </source>
</evidence>
<dbReference type="AlphaFoldDB" id="A0ABD4RJ50"/>
<dbReference type="InterPro" id="IPR013325">
    <property type="entry name" value="RNA_pol_sigma_r2"/>
</dbReference>
<dbReference type="PANTHER" id="PTHR43133:SF51">
    <property type="entry name" value="RNA POLYMERASE SIGMA FACTOR"/>
    <property type="match status" value="1"/>
</dbReference>
<evidence type="ECO:0000256" key="4">
    <source>
        <dbReference type="ARBA" id="ARBA00023163"/>
    </source>
</evidence>
<dbReference type="InterPro" id="IPR013249">
    <property type="entry name" value="RNA_pol_sigma70_r4_t2"/>
</dbReference>
<dbReference type="InterPro" id="IPR014284">
    <property type="entry name" value="RNA_pol_sigma-70_dom"/>
</dbReference>
<keyword evidence="2" id="KW-0805">Transcription regulation</keyword>
<evidence type="ECO:0000259" key="6">
    <source>
        <dbReference type="Pfam" id="PF08281"/>
    </source>
</evidence>
<reference evidence="7 8" key="1">
    <citation type="submission" date="2021-08" db="EMBL/GenBank/DDBJ databases">
        <title>Genome sequence analysis of Clostridium chauvoei strains of European origin and evaluation of typing options for outbreak investigations.</title>
        <authorList>
            <person name="Abdel-Glil M."/>
            <person name="Thomas P."/>
            <person name="Seyboldt C."/>
        </authorList>
    </citation>
    <scope>NUCLEOTIDE SEQUENCE [LARGE SCALE GENOMIC DNA]</scope>
    <source>
        <strain evidence="7 8">S0260-09</strain>
    </source>
</reference>
<evidence type="ECO:0000256" key="1">
    <source>
        <dbReference type="ARBA" id="ARBA00010641"/>
    </source>
</evidence>
<comment type="similarity">
    <text evidence="1">Belongs to the sigma-70 factor family. ECF subfamily.</text>
</comment>
<dbReference type="Gene3D" id="1.10.1740.10">
    <property type="match status" value="1"/>
</dbReference>
<dbReference type="SUPFAM" id="SSF88946">
    <property type="entry name" value="Sigma2 domain of RNA polymerase sigma factors"/>
    <property type="match status" value="1"/>
</dbReference>
<keyword evidence="4" id="KW-0804">Transcription</keyword>
<evidence type="ECO:0000256" key="3">
    <source>
        <dbReference type="ARBA" id="ARBA00023082"/>
    </source>
</evidence>
<name>A0ABD4RJ50_9CLOT</name>
<feature type="domain" description="RNA polymerase sigma-70 region 2" evidence="5">
    <location>
        <begin position="39"/>
        <end position="99"/>
    </location>
</feature>
<dbReference type="SUPFAM" id="SSF88659">
    <property type="entry name" value="Sigma3 and sigma4 domains of RNA polymerase sigma factors"/>
    <property type="match status" value="1"/>
</dbReference>
<accession>A0ABD4RJ50</accession>
<protein>
    <submittedName>
        <fullName evidence="7">Sigma-70 family RNA polymerase sigma factor</fullName>
    </submittedName>
</protein>
<feature type="domain" description="RNA polymerase sigma factor 70 region 4 type 2" evidence="6">
    <location>
        <begin position="128"/>
        <end position="179"/>
    </location>
</feature>
<dbReference type="PANTHER" id="PTHR43133">
    <property type="entry name" value="RNA POLYMERASE ECF-TYPE SIGMA FACTO"/>
    <property type="match status" value="1"/>
</dbReference>